<keyword evidence="2" id="KW-1185">Reference proteome</keyword>
<protein>
    <submittedName>
        <fullName evidence="1">Uncharacterized protein</fullName>
    </submittedName>
</protein>
<evidence type="ECO:0000313" key="1">
    <source>
        <dbReference type="EMBL" id="GBP68094.1"/>
    </source>
</evidence>
<dbReference type="EMBL" id="BGZK01001001">
    <property type="protein sequence ID" value="GBP68094.1"/>
    <property type="molecule type" value="Genomic_DNA"/>
</dbReference>
<gene>
    <name evidence="1" type="ORF">EVAR_51327_1</name>
</gene>
<proteinExistence type="predicted"/>
<name>A0A4C1XZG2_EUMVA</name>
<reference evidence="1 2" key="1">
    <citation type="journal article" date="2019" name="Commun. Biol.">
        <title>The bagworm genome reveals a unique fibroin gene that provides high tensile strength.</title>
        <authorList>
            <person name="Kono N."/>
            <person name="Nakamura H."/>
            <person name="Ohtoshi R."/>
            <person name="Tomita M."/>
            <person name="Numata K."/>
            <person name="Arakawa K."/>
        </authorList>
    </citation>
    <scope>NUCLEOTIDE SEQUENCE [LARGE SCALE GENOMIC DNA]</scope>
</reference>
<dbReference type="Proteomes" id="UP000299102">
    <property type="component" value="Unassembled WGS sequence"/>
</dbReference>
<organism evidence="1 2">
    <name type="scientific">Eumeta variegata</name>
    <name type="common">Bagworm moth</name>
    <name type="synonym">Eumeta japonica</name>
    <dbReference type="NCBI Taxonomy" id="151549"/>
    <lineage>
        <taxon>Eukaryota</taxon>
        <taxon>Metazoa</taxon>
        <taxon>Ecdysozoa</taxon>
        <taxon>Arthropoda</taxon>
        <taxon>Hexapoda</taxon>
        <taxon>Insecta</taxon>
        <taxon>Pterygota</taxon>
        <taxon>Neoptera</taxon>
        <taxon>Endopterygota</taxon>
        <taxon>Lepidoptera</taxon>
        <taxon>Glossata</taxon>
        <taxon>Ditrysia</taxon>
        <taxon>Tineoidea</taxon>
        <taxon>Psychidae</taxon>
        <taxon>Oiketicinae</taxon>
        <taxon>Eumeta</taxon>
    </lineage>
</organism>
<evidence type="ECO:0000313" key="2">
    <source>
        <dbReference type="Proteomes" id="UP000299102"/>
    </source>
</evidence>
<dbReference type="AlphaFoldDB" id="A0A4C1XZG2"/>
<accession>A0A4C1XZG2</accession>
<sequence>MRDPSSTIKAPEQRVYFEEFRRKVKVAKYRAGDDRNAPTAPLSEDSPGSAAALPSANLLMPLPEFVFNVQLIYSTDQLSAALVAGCAPTHIKHAFLVLSSPVAALPCASEGRRADVRIRSQLRLTWSSSRN</sequence>
<comment type="caution">
    <text evidence="1">The sequence shown here is derived from an EMBL/GenBank/DDBJ whole genome shotgun (WGS) entry which is preliminary data.</text>
</comment>